<dbReference type="AlphaFoldDB" id="D4TZN4"/>
<dbReference type="Proteomes" id="UP000003150">
    <property type="component" value="Unassembled WGS sequence"/>
</dbReference>
<feature type="compositionally biased region" description="Polar residues" evidence="1">
    <location>
        <begin position="1"/>
        <end position="11"/>
    </location>
</feature>
<accession>D4TZN4</accession>
<dbReference type="HOGENOM" id="CLU_3131402_0_0_11"/>
<proteinExistence type="predicted"/>
<dbReference type="EMBL" id="ACYT02000044">
    <property type="protein sequence ID" value="EFF79627.1"/>
    <property type="molecule type" value="Genomic_DNA"/>
</dbReference>
<organism evidence="2 3">
    <name type="scientific">Schaalia odontolytica F0309</name>
    <dbReference type="NCBI Taxonomy" id="649742"/>
    <lineage>
        <taxon>Bacteria</taxon>
        <taxon>Bacillati</taxon>
        <taxon>Actinomycetota</taxon>
        <taxon>Actinomycetes</taxon>
        <taxon>Actinomycetales</taxon>
        <taxon>Actinomycetaceae</taxon>
        <taxon>Schaalia</taxon>
    </lineage>
</organism>
<evidence type="ECO:0000256" key="1">
    <source>
        <dbReference type="SAM" id="MobiDB-lite"/>
    </source>
</evidence>
<feature type="region of interest" description="Disordered" evidence="1">
    <location>
        <begin position="1"/>
        <end position="24"/>
    </location>
</feature>
<reference evidence="2 3" key="1">
    <citation type="submission" date="2009-10" db="EMBL/GenBank/DDBJ databases">
        <authorList>
            <person name="Weinstock G."/>
            <person name="Sodergren E."/>
            <person name="Clifton S."/>
            <person name="Fulton L."/>
            <person name="Fulton B."/>
            <person name="Courtney L."/>
            <person name="Fronick C."/>
            <person name="Harrison M."/>
            <person name="Strong C."/>
            <person name="Farmer C."/>
            <person name="Delahaunty K."/>
            <person name="Markovic C."/>
            <person name="Hall O."/>
            <person name="Minx P."/>
            <person name="Tomlinson C."/>
            <person name="Mitreva M."/>
            <person name="Nelson J."/>
            <person name="Hou S."/>
            <person name="Wollam A."/>
            <person name="Pepin K.H."/>
            <person name="Johnson M."/>
            <person name="Bhonagiri V."/>
            <person name="Nash W.E."/>
            <person name="Warren W."/>
            <person name="Chinwalla A."/>
            <person name="Mardis E.R."/>
            <person name="Wilson R.K."/>
        </authorList>
    </citation>
    <scope>NUCLEOTIDE SEQUENCE [LARGE SCALE GENOMIC DNA]</scope>
    <source>
        <strain evidence="2 3">F0309</strain>
    </source>
</reference>
<protein>
    <submittedName>
        <fullName evidence="2">Uncharacterized protein</fullName>
    </submittedName>
</protein>
<gene>
    <name evidence="2" type="ORF">HMPREF0970_01420</name>
</gene>
<comment type="caution">
    <text evidence="2">The sequence shown here is derived from an EMBL/GenBank/DDBJ whole genome shotgun (WGS) entry which is preliminary data.</text>
</comment>
<evidence type="ECO:0000313" key="3">
    <source>
        <dbReference type="Proteomes" id="UP000003150"/>
    </source>
</evidence>
<sequence>MAPVSTSVSSKEMSRMRALQSTMQSSQVPEVTSLRYSLPTCVMYARIRV</sequence>
<name>D4TZN4_9ACTO</name>
<evidence type="ECO:0000313" key="2">
    <source>
        <dbReference type="EMBL" id="EFF79627.1"/>
    </source>
</evidence>